<evidence type="ECO:0000313" key="5">
    <source>
        <dbReference type="Proteomes" id="UP001189429"/>
    </source>
</evidence>
<evidence type="ECO:0000313" key="4">
    <source>
        <dbReference type="EMBL" id="CAK0860612.1"/>
    </source>
</evidence>
<dbReference type="PRINTS" id="PR01415">
    <property type="entry name" value="ANKYRIN"/>
</dbReference>
<keyword evidence="2 3" id="KW-0040">ANK repeat</keyword>
<dbReference type="PROSITE" id="PS50297">
    <property type="entry name" value="ANK_REP_REGION"/>
    <property type="match status" value="2"/>
</dbReference>
<reference evidence="4" key="1">
    <citation type="submission" date="2023-10" db="EMBL/GenBank/DDBJ databases">
        <authorList>
            <person name="Chen Y."/>
            <person name="Shah S."/>
            <person name="Dougan E. K."/>
            <person name="Thang M."/>
            <person name="Chan C."/>
        </authorList>
    </citation>
    <scope>NUCLEOTIDE SEQUENCE [LARGE SCALE GENOMIC DNA]</scope>
</reference>
<sequence length="197" mass="22305">MASAADKSELIRLARKGKVDGDDGFRVKLLDLERGGIKGPGHDYGLDFSKKPFYRTALWEATWKNHEAIVKLLVEKGATIDFKDYQGRTPLHEAAFYGYRNLVEYFLDKGHPIDPLDNFGQSPLFRAAEAGRDEIVELLVSRNASTNLLDKDATTAQHISRRLFPRTAKHVRVAALQRRLEEPLRDKGRGNCRACRL</sequence>
<feature type="repeat" description="ANK" evidence="3">
    <location>
        <begin position="86"/>
        <end position="118"/>
    </location>
</feature>
<dbReference type="EMBL" id="CAUYUJ010015995">
    <property type="protein sequence ID" value="CAK0860612.1"/>
    <property type="molecule type" value="Genomic_DNA"/>
</dbReference>
<dbReference type="InterPro" id="IPR036770">
    <property type="entry name" value="Ankyrin_rpt-contain_sf"/>
</dbReference>
<dbReference type="SMART" id="SM00248">
    <property type="entry name" value="ANK"/>
    <property type="match status" value="3"/>
</dbReference>
<dbReference type="PANTHER" id="PTHR24173:SF27">
    <property type="entry name" value="ANKYRIN REPEAT AND SOCS BOX PROTEIN 1"/>
    <property type="match status" value="1"/>
</dbReference>
<dbReference type="InterPro" id="IPR002110">
    <property type="entry name" value="Ankyrin_rpt"/>
</dbReference>
<feature type="repeat" description="ANK" evidence="3">
    <location>
        <begin position="53"/>
        <end position="85"/>
    </location>
</feature>
<evidence type="ECO:0000256" key="1">
    <source>
        <dbReference type="ARBA" id="ARBA00022737"/>
    </source>
</evidence>
<keyword evidence="1" id="KW-0677">Repeat</keyword>
<dbReference type="Pfam" id="PF00023">
    <property type="entry name" value="Ank"/>
    <property type="match status" value="1"/>
</dbReference>
<dbReference type="Pfam" id="PF12796">
    <property type="entry name" value="Ank_2"/>
    <property type="match status" value="1"/>
</dbReference>
<keyword evidence="5" id="KW-1185">Reference proteome</keyword>
<evidence type="ECO:0000256" key="3">
    <source>
        <dbReference type="PROSITE-ProRule" id="PRU00023"/>
    </source>
</evidence>
<dbReference type="PROSITE" id="PS50088">
    <property type="entry name" value="ANK_REPEAT"/>
    <property type="match status" value="3"/>
</dbReference>
<dbReference type="Proteomes" id="UP001189429">
    <property type="component" value="Unassembled WGS sequence"/>
</dbReference>
<organism evidence="4 5">
    <name type="scientific">Prorocentrum cordatum</name>
    <dbReference type="NCBI Taxonomy" id="2364126"/>
    <lineage>
        <taxon>Eukaryota</taxon>
        <taxon>Sar</taxon>
        <taxon>Alveolata</taxon>
        <taxon>Dinophyceae</taxon>
        <taxon>Prorocentrales</taxon>
        <taxon>Prorocentraceae</taxon>
        <taxon>Prorocentrum</taxon>
    </lineage>
</organism>
<protein>
    <submittedName>
        <fullName evidence="4">Uncharacterized protein</fullName>
    </submittedName>
</protein>
<accession>A0ABN9UNM2</accession>
<evidence type="ECO:0000256" key="2">
    <source>
        <dbReference type="ARBA" id="ARBA00023043"/>
    </source>
</evidence>
<dbReference type="PANTHER" id="PTHR24173">
    <property type="entry name" value="ANKYRIN REPEAT CONTAINING"/>
    <property type="match status" value="1"/>
</dbReference>
<name>A0ABN9UNM2_9DINO</name>
<proteinExistence type="predicted"/>
<dbReference type="SUPFAM" id="SSF48403">
    <property type="entry name" value="Ankyrin repeat"/>
    <property type="match status" value="1"/>
</dbReference>
<gene>
    <name evidence="4" type="ORF">PCOR1329_LOCUS49521</name>
</gene>
<comment type="caution">
    <text evidence="4">The sequence shown here is derived from an EMBL/GenBank/DDBJ whole genome shotgun (WGS) entry which is preliminary data.</text>
</comment>
<dbReference type="Gene3D" id="1.25.40.20">
    <property type="entry name" value="Ankyrin repeat-containing domain"/>
    <property type="match status" value="1"/>
</dbReference>
<feature type="repeat" description="ANK" evidence="3">
    <location>
        <begin position="119"/>
        <end position="151"/>
    </location>
</feature>